<accession>A0A914P692</accession>
<organism evidence="1 2">
    <name type="scientific">Panagrolaimus davidi</name>
    <dbReference type="NCBI Taxonomy" id="227884"/>
    <lineage>
        <taxon>Eukaryota</taxon>
        <taxon>Metazoa</taxon>
        <taxon>Ecdysozoa</taxon>
        <taxon>Nematoda</taxon>
        <taxon>Chromadorea</taxon>
        <taxon>Rhabditida</taxon>
        <taxon>Tylenchina</taxon>
        <taxon>Panagrolaimomorpha</taxon>
        <taxon>Panagrolaimoidea</taxon>
        <taxon>Panagrolaimidae</taxon>
        <taxon>Panagrolaimus</taxon>
    </lineage>
</organism>
<keyword evidence="1" id="KW-1185">Reference proteome</keyword>
<dbReference type="Proteomes" id="UP000887578">
    <property type="component" value="Unplaced"/>
</dbReference>
<dbReference type="Gene3D" id="3.90.70.10">
    <property type="entry name" value="Cysteine proteinases"/>
    <property type="match status" value="1"/>
</dbReference>
<reference evidence="2" key="1">
    <citation type="submission" date="2022-11" db="UniProtKB">
        <authorList>
            <consortium name="WormBaseParasite"/>
        </authorList>
    </citation>
    <scope>IDENTIFICATION</scope>
</reference>
<name>A0A914P692_9BILA</name>
<dbReference type="AlphaFoldDB" id="A0A914P692"/>
<dbReference type="SUPFAM" id="SSF54001">
    <property type="entry name" value="Cysteine proteinases"/>
    <property type="match status" value="1"/>
</dbReference>
<sequence length="127" mass="14428">MFMKVVDRVNDAFKAKSDMSITQMFQSRVHRIVKCLNVPFVKVLSADENICILLCVRMGNVTFNSVRESMENFVSGSRLEGDNCYNAEEFGLQAADMFSRFVTVPPVLVLTLQRSTFDAYAVKLNDR</sequence>
<dbReference type="InterPro" id="IPR038765">
    <property type="entry name" value="Papain-like_cys_pep_sf"/>
</dbReference>
<evidence type="ECO:0000313" key="2">
    <source>
        <dbReference type="WBParaSite" id="PDA_v2.g1345.t1"/>
    </source>
</evidence>
<proteinExistence type="predicted"/>
<evidence type="ECO:0000313" key="1">
    <source>
        <dbReference type="Proteomes" id="UP000887578"/>
    </source>
</evidence>
<dbReference type="WBParaSite" id="PDA_v2.g1345.t1">
    <property type="protein sequence ID" value="PDA_v2.g1345.t1"/>
    <property type="gene ID" value="PDA_v2.g1345"/>
</dbReference>
<protein>
    <submittedName>
        <fullName evidence="2">Uncharacterized protein</fullName>
    </submittedName>
</protein>